<dbReference type="Gramene" id="PUZ66292">
    <property type="protein sequence ID" value="PUZ66292"/>
    <property type="gene ID" value="GQ55_3G296400"/>
</dbReference>
<dbReference type="Proteomes" id="UP000244336">
    <property type="component" value="Chromosome 3"/>
</dbReference>
<dbReference type="PANTHER" id="PTHR37235:SF2">
    <property type="entry name" value="OS05G0371500 PROTEIN"/>
    <property type="match status" value="1"/>
</dbReference>
<dbReference type="PANTHER" id="PTHR37235">
    <property type="entry name" value="ZINC METALLOPROTEINASE AUREOLYSIN"/>
    <property type="match status" value="1"/>
</dbReference>
<protein>
    <submittedName>
        <fullName evidence="1">Uncharacterized protein</fullName>
    </submittedName>
</protein>
<evidence type="ECO:0000313" key="1">
    <source>
        <dbReference type="EMBL" id="PUZ66292.1"/>
    </source>
</evidence>
<organism evidence="1 2">
    <name type="scientific">Panicum hallii var. hallii</name>
    <dbReference type="NCBI Taxonomy" id="1504633"/>
    <lineage>
        <taxon>Eukaryota</taxon>
        <taxon>Viridiplantae</taxon>
        <taxon>Streptophyta</taxon>
        <taxon>Embryophyta</taxon>
        <taxon>Tracheophyta</taxon>
        <taxon>Spermatophyta</taxon>
        <taxon>Magnoliopsida</taxon>
        <taxon>Liliopsida</taxon>
        <taxon>Poales</taxon>
        <taxon>Poaceae</taxon>
        <taxon>PACMAD clade</taxon>
        <taxon>Panicoideae</taxon>
        <taxon>Panicodae</taxon>
        <taxon>Paniceae</taxon>
        <taxon>Panicinae</taxon>
        <taxon>Panicum</taxon>
        <taxon>Panicum sect. Panicum</taxon>
    </lineage>
</organism>
<dbReference type="OrthoDB" id="651163at2759"/>
<sequence>MMSFLRLLPQRLPRIFRQVEQDVETVIHVLQPGPIGIVEHKFTDVEILEARATVKRAVDNWQRNWTLERNLGSASFDKWKK</sequence>
<proteinExistence type="predicted"/>
<reference evidence="1 2" key="1">
    <citation type="submission" date="2018-04" db="EMBL/GenBank/DDBJ databases">
        <title>WGS assembly of Panicum hallii var. hallii HAL2.</title>
        <authorList>
            <person name="Lovell J."/>
            <person name="Jenkins J."/>
            <person name="Lowry D."/>
            <person name="Mamidi S."/>
            <person name="Sreedasyam A."/>
            <person name="Weng X."/>
            <person name="Barry K."/>
            <person name="Bonette J."/>
            <person name="Campitelli B."/>
            <person name="Daum C."/>
            <person name="Gordon S."/>
            <person name="Gould B."/>
            <person name="Lipzen A."/>
            <person name="MacQueen A."/>
            <person name="Palacio-Mejia J."/>
            <person name="Plott C."/>
            <person name="Shakirov E."/>
            <person name="Shu S."/>
            <person name="Yoshinaga Y."/>
            <person name="Zane M."/>
            <person name="Rokhsar D."/>
            <person name="Grimwood J."/>
            <person name="Schmutz J."/>
            <person name="Juenger T."/>
        </authorList>
    </citation>
    <scope>NUCLEOTIDE SEQUENCE [LARGE SCALE GENOMIC DNA]</scope>
    <source>
        <strain evidence="2">cv. HAL2</strain>
    </source>
</reference>
<dbReference type="AlphaFoldDB" id="A0A2T7EEP1"/>
<accession>A0A2T7EEP1</accession>
<keyword evidence="2" id="KW-1185">Reference proteome</keyword>
<dbReference type="STRING" id="1504633.A0A2T7EEP1"/>
<gene>
    <name evidence="1" type="ORF">GQ55_3G296400</name>
</gene>
<evidence type="ECO:0000313" key="2">
    <source>
        <dbReference type="Proteomes" id="UP000244336"/>
    </source>
</evidence>
<name>A0A2T7EEP1_9POAL</name>
<dbReference type="EMBL" id="CM009751">
    <property type="protein sequence ID" value="PUZ66292.1"/>
    <property type="molecule type" value="Genomic_DNA"/>
</dbReference>